<dbReference type="AlphaFoldDB" id="A0A4Y1YJU9"/>
<evidence type="ECO:0000259" key="1">
    <source>
        <dbReference type="PROSITE" id="PS50994"/>
    </source>
</evidence>
<dbReference type="InterPro" id="IPR036397">
    <property type="entry name" value="RNaseH_sf"/>
</dbReference>
<evidence type="ECO:0000313" key="3">
    <source>
        <dbReference type="Proteomes" id="UP000316473"/>
    </source>
</evidence>
<dbReference type="Proteomes" id="UP000316473">
    <property type="component" value="Chromosome"/>
</dbReference>
<dbReference type="InterPro" id="IPR012337">
    <property type="entry name" value="RNaseH-like_sf"/>
</dbReference>
<feature type="domain" description="Integrase catalytic" evidence="1">
    <location>
        <begin position="80"/>
        <end position="161"/>
    </location>
</feature>
<dbReference type="KEGG" id="nst:Nstercoris_00668"/>
<proteinExistence type="predicted"/>
<dbReference type="PROSITE" id="PS50994">
    <property type="entry name" value="INTEGRASE"/>
    <property type="match status" value="1"/>
</dbReference>
<dbReference type="GO" id="GO:0015074">
    <property type="term" value="P:DNA integration"/>
    <property type="evidence" value="ECO:0007669"/>
    <property type="project" value="InterPro"/>
</dbReference>
<organism evidence="2 3">
    <name type="scientific">Nitrosomonas stercoris</name>
    <dbReference type="NCBI Taxonomy" id="1444684"/>
    <lineage>
        <taxon>Bacteria</taxon>
        <taxon>Pseudomonadati</taxon>
        <taxon>Pseudomonadota</taxon>
        <taxon>Betaproteobacteria</taxon>
        <taxon>Nitrosomonadales</taxon>
        <taxon>Nitrosomonadaceae</taxon>
        <taxon>Nitrosomonas</taxon>
    </lineage>
</organism>
<dbReference type="InterPro" id="IPR025948">
    <property type="entry name" value="HTH-like_dom"/>
</dbReference>
<dbReference type="PANTHER" id="PTHR46889:SF4">
    <property type="entry name" value="TRANSPOSASE INSO FOR INSERTION SEQUENCE ELEMENT IS911B-RELATED"/>
    <property type="match status" value="1"/>
</dbReference>
<dbReference type="InterPro" id="IPR050900">
    <property type="entry name" value="Transposase_IS3/IS150/IS904"/>
</dbReference>
<dbReference type="EMBL" id="AP019755">
    <property type="protein sequence ID" value="BBL34432.1"/>
    <property type="molecule type" value="Genomic_DNA"/>
</dbReference>
<dbReference type="Pfam" id="PF13276">
    <property type="entry name" value="HTH_21"/>
    <property type="match status" value="1"/>
</dbReference>
<dbReference type="PANTHER" id="PTHR46889">
    <property type="entry name" value="TRANSPOSASE INSF FOR INSERTION SEQUENCE IS3B-RELATED"/>
    <property type="match status" value="1"/>
</dbReference>
<dbReference type="Pfam" id="PF00665">
    <property type="entry name" value="rve"/>
    <property type="match status" value="1"/>
</dbReference>
<dbReference type="SUPFAM" id="SSF53098">
    <property type="entry name" value="Ribonuclease H-like"/>
    <property type="match status" value="1"/>
</dbReference>
<evidence type="ECO:0000313" key="2">
    <source>
        <dbReference type="EMBL" id="BBL34432.1"/>
    </source>
</evidence>
<name>A0A4Y1YJU9_9PROT</name>
<sequence length="161" mass="18963">MHIEILRTVREIAKSSHHSYGSRRIRKALNARGYPVGRWKARNLMREADVQVRCRKKYKVTTNSHHKQPIFDNRLNRQFDVAAPNQIYVGDITYIWTREGWLYLAVVIDLFSRKVVGWSMSSRMKAKLVCDALRMAVWQRQPQPGLIVHSDPCLSEQRHHE</sequence>
<dbReference type="InterPro" id="IPR001584">
    <property type="entry name" value="Integrase_cat-core"/>
</dbReference>
<dbReference type="InterPro" id="IPR048020">
    <property type="entry name" value="Transpos_IS3"/>
</dbReference>
<dbReference type="NCBIfam" id="NF033516">
    <property type="entry name" value="transpos_IS3"/>
    <property type="match status" value="1"/>
</dbReference>
<keyword evidence="3" id="KW-1185">Reference proteome</keyword>
<reference evidence="2 3" key="1">
    <citation type="submission" date="2019-06" db="EMBL/GenBank/DDBJ databases">
        <title>Nitrosomonas stercoris KYUHI-S whole genome shotgun sequence.</title>
        <authorList>
            <person name="Nakagawa T."/>
            <person name="Tsuchiya Y."/>
            <person name="Takahashi R."/>
        </authorList>
    </citation>
    <scope>NUCLEOTIDE SEQUENCE [LARGE SCALE GENOMIC DNA]</scope>
    <source>
        <strain evidence="2 3">KYUHI-S</strain>
    </source>
</reference>
<protein>
    <submittedName>
        <fullName evidence="2">IS3 family transposase ISNieu2</fullName>
    </submittedName>
</protein>
<gene>
    <name evidence="2" type="ORF">Nstercoris_00668</name>
</gene>
<dbReference type="GO" id="GO:0003676">
    <property type="term" value="F:nucleic acid binding"/>
    <property type="evidence" value="ECO:0007669"/>
    <property type="project" value="InterPro"/>
</dbReference>
<dbReference type="Gene3D" id="3.30.420.10">
    <property type="entry name" value="Ribonuclease H-like superfamily/Ribonuclease H"/>
    <property type="match status" value="1"/>
</dbReference>
<accession>A0A4Y1YJU9</accession>